<dbReference type="Proteomes" id="UP000223060">
    <property type="component" value="Chromosome"/>
</dbReference>
<dbReference type="SUPFAM" id="SSF47598">
    <property type="entry name" value="Ribbon-helix-helix"/>
    <property type="match status" value="1"/>
</dbReference>
<dbReference type="AlphaFoldDB" id="A0A1S7FVS6"/>
<proteinExistence type="predicted"/>
<dbReference type="EMBL" id="CP011102">
    <property type="protein sequence ID" value="AQY51536.1"/>
    <property type="molecule type" value="Genomic_DNA"/>
</dbReference>
<dbReference type="InterPro" id="IPR010985">
    <property type="entry name" value="Ribbon_hlx_hlx"/>
</dbReference>
<evidence type="ECO:0000313" key="3">
    <source>
        <dbReference type="Proteomes" id="UP000223060"/>
    </source>
</evidence>
<keyword evidence="3" id="KW-1185">Reference proteome</keyword>
<name>A0A1S7FVS6_9LIST</name>
<protein>
    <recommendedName>
        <fullName evidence="1">Ribbon-helix-helix protein CopG domain-containing protein</fullName>
    </recommendedName>
</protein>
<gene>
    <name evidence="2" type="ORF">UE46_11150</name>
</gene>
<feature type="domain" description="Ribbon-helix-helix protein CopG" evidence="1">
    <location>
        <begin position="17"/>
        <end position="53"/>
    </location>
</feature>
<evidence type="ECO:0000259" key="1">
    <source>
        <dbReference type="Pfam" id="PF01402"/>
    </source>
</evidence>
<dbReference type="KEGG" id="lwi:UE46_11150"/>
<evidence type="ECO:0000313" key="2">
    <source>
        <dbReference type="EMBL" id="AQY51536.1"/>
    </source>
</evidence>
<reference evidence="3" key="1">
    <citation type="submission" date="2015-03" db="EMBL/GenBank/DDBJ databases">
        <authorList>
            <person name="Ferrari E."/>
            <person name="Walter M.C."/>
            <person name="Huptas C."/>
            <person name="Scherer S."/>
            <person name="Mueller-Herbst S."/>
        </authorList>
    </citation>
    <scope>NUCLEOTIDE SEQUENCE [LARGE SCALE GENOMIC DNA]</scope>
    <source>
        <strain evidence="3">LWP01</strain>
    </source>
</reference>
<organism evidence="2 3">
    <name type="scientific">Listeria weihenstephanensis</name>
    <dbReference type="NCBI Taxonomy" id="1006155"/>
    <lineage>
        <taxon>Bacteria</taxon>
        <taxon>Bacillati</taxon>
        <taxon>Bacillota</taxon>
        <taxon>Bacilli</taxon>
        <taxon>Bacillales</taxon>
        <taxon>Listeriaceae</taxon>
        <taxon>Listeria</taxon>
    </lineage>
</organism>
<dbReference type="GO" id="GO:0006355">
    <property type="term" value="P:regulation of DNA-templated transcription"/>
    <property type="evidence" value="ECO:0007669"/>
    <property type="project" value="InterPro"/>
</dbReference>
<dbReference type="Pfam" id="PF01402">
    <property type="entry name" value="RHH_1"/>
    <property type="match status" value="1"/>
</dbReference>
<dbReference type="RefSeq" id="WP_036060803.1">
    <property type="nucleotide sequence ID" value="NZ_CP011102.1"/>
</dbReference>
<dbReference type="InterPro" id="IPR002145">
    <property type="entry name" value="CopG"/>
</dbReference>
<accession>A0A1S7FVS6</accession>
<sequence length="60" mass="6954">MTDKIPLKPKQDDIQTFSVRAEKKLIEQLDKLSSETGHSRNKLIIQALTHFVEHVEIVKK</sequence>